<dbReference type="AlphaFoldDB" id="A0A9P7RU52"/>
<evidence type="ECO:0000313" key="3">
    <source>
        <dbReference type="Proteomes" id="UP001049176"/>
    </source>
</evidence>
<name>A0A9P7RU52_9AGAR</name>
<accession>A0A9P7RU52</accession>
<evidence type="ECO:0000256" key="1">
    <source>
        <dbReference type="SAM" id="MobiDB-lite"/>
    </source>
</evidence>
<dbReference type="KEGG" id="more:E1B28_011215"/>
<evidence type="ECO:0000313" key="2">
    <source>
        <dbReference type="EMBL" id="KAG7089542.1"/>
    </source>
</evidence>
<sequence>MTTTTKSLEEDMVDFDLELLTNMLMKRTEEDKREQTAFFNKLDAAIEEVQALRQSIEPLFTAMSTITRNNPTRDPHWDCNVQGRLNEEKSEE</sequence>
<dbReference type="Proteomes" id="UP001049176">
    <property type="component" value="Chromosome 7"/>
</dbReference>
<keyword evidence="3" id="KW-1185">Reference proteome</keyword>
<protein>
    <submittedName>
        <fullName evidence="2">Uncharacterized protein</fullName>
    </submittedName>
</protein>
<dbReference type="GeneID" id="66080290"/>
<dbReference type="EMBL" id="CM032187">
    <property type="protein sequence ID" value="KAG7089542.1"/>
    <property type="molecule type" value="Genomic_DNA"/>
</dbReference>
<comment type="caution">
    <text evidence="2">The sequence shown here is derived from an EMBL/GenBank/DDBJ whole genome shotgun (WGS) entry which is preliminary data.</text>
</comment>
<feature type="region of interest" description="Disordered" evidence="1">
    <location>
        <begin position="67"/>
        <end position="92"/>
    </location>
</feature>
<proteinExistence type="predicted"/>
<dbReference type="RefSeq" id="XP_043006012.1">
    <property type="nucleotide sequence ID" value="XM_043156227.1"/>
</dbReference>
<reference evidence="2" key="1">
    <citation type="journal article" date="2021" name="Genome Biol. Evol.">
        <title>The assembled and annotated genome of the fairy-ring fungus Marasmius oreades.</title>
        <authorList>
            <person name="Hiltunen M."/>
            <person name="Ament-Velasquez S.L."/>
            <person name="Johannesson H."/>
        </authorList>
    </citation>
    <scope>NUCLEOTIDE SEQUENCE</scope>
    <source>
        <strain evidence="2">03SP1</strain>
    </source>
</reference>
<organism evidence="2 3">
    <name type="scientific">Marasmius oreades</name>
    <name type="common">fairy-ring Marasmius</name>
    <dbReference type="NCBI Taxonomy" id="181124"/>
    <lineage>
        <taxon>Eukaryota</taxon>
        <taxon>Fungi</taxon>
        <taxon>Dikarya</taxon>
        <taxon>Basidiomycota</taxon>
        <taxon>Agaricomycotina</taxon>
        <taxon>Agaricomycetes</taxon>
        <taxon>Agaricomycetidae</taxon>
        <taxon>Agaricales</taxon>
        <taxon>Marasmiineae</taxon>
        <taxon>Marasmiaceae</taxon>
        <taxon>Marasmius</taxon>
    </lineage>
</organism>
<gene>
    <name evidence="2" type="ORF">E1B28_011215</name>
</gene>